<dbReference type="InterPro" id="IPR051675">
    <property type="entry name" value="Endo/Exo/Phosphatase_dom_1"/>
</dbReference>
<sequence>MKRKIFFWLEKLKITPGERITISGLLILLVVLAIINFGISKPEPFEERRYHELEQQFDKRTNMLEKQREKVLSKYNPPKRQRHIMADMDTLPTDTIDPAPENKAGSDSTNHRININVASQVQLESLPGIGPTYAKRIIKYRQEHGKFDAITELKKIKGIAQKRLDKLKPFIKLKDPN</sequence>
<evidence type="ECO:0000313" key="2">
    <source>
        <dbReference type="EMBL" id="NGP88622.1"/>
    </source>
</evidence>
<organism evidence="2 3">
    <name type="scientific">Fodinibius halophilus</name>
    <dbReference type="NCBI Taxonomy" id="1736908"/>
    <lineage>
        <taxon>Bacteria</taxon>
        <taxon>Pseudomonadati</taxon>
        <taxon>Balneolota</taxon>
        <taxon>Balneolia</taxon>
        <taxon>Balneolales</taxon>
        <taxon>Balneolaceae</taxon>
        <taxon>Fodinibius</taxon>
    </lineage>
</organism>
<keyword evidence="3" id="KW-1185">Reference proteome</keyword>
<protein>
    <submittedName>
        <fullName evidence="2">Helix-hairpin-helix domain-containing protein</fullName>
    </submittedName>
</protein>
<dbReference type="Gene3D" id="1.10.150.320">
    <property type="entry name" value="Photosystem II 12 kDa extrinsic protein"/>
    <property type="match status" value="1"/>
</dbReference>
<dbReference type="InterPro" id="IPR004509">
    <property type="entry name" value="Competence_ComEA_HhH"/>
</dbReference>
<keyword evidence="1" id="KW-0812">Transmembrane</keyword>
<accession>A0A6M1TEL6</accession>
<keyword evidence="1" id="KW-1133">Transmembrane helix</keyword>
<dbReference type="Pfam" id="PF12836">
    <property type="entry name" value="HHH_3"/>
    <property type="match status" value="1"/>
</dbReference>
<dbReference type="PANTHER" id="PTHR21180">
    <property type="entry name" value="ENDONUCLEASE/EXONUCLEASE/PHOSPHATASE FAMILY DOMAIN-CONTAINING PROTEIN 1"/>
    <property type="match status" value="1"/>
</dbReference>
<keyword evidence="1" id="KW-0472">Membrane</keyword>
<comment type="caution">
    <text evidence="2">The sequence shown here is derived from an EMBL/GenBank/DDBJ whole genome shotgun (WGS) entry which is preliminary data.</text>
</comment>
<proteinExistence type="predicted"/>
<evidence type="ECO:0000256" key="1">
    <source>
        <dbReference type="SAM" id="Phobius"/>
    </source>
</evidence>
<evidence type="ECO:0000313" key="3">
    <source>
        <dbReference type="Proteomes" id="UP000479132"/>
    </source>
</evidence>
<dbReference type="RefSeq" id="WP_165268552.1">
    <property type="nucleotide sequence ID" value="NZ_JAALLS010000011.1"/>
</dbReference>
<dbReference type="InterPro" id="IPR010994">
    <property type="entry name" value="RuvA_2-like"/>
</dbReference>
<dbReference type="NCBIfam" id="TIGR00426">
    <property type="entry name" value="competence protein ComEA helix-hairpin-helix repeat region"/>
    <property type="match status" value="1"/>
</dbReference>
<dbReference type="AlphaFoldDB" id="A0A6M1TEL6"/>
<reference evidence="2 3" key="1">
    <citation type="submission" date="2020-02" db="EMBL/GenBank/DDBJ databases">
        <title>Aliifodinibius halophilus 2W32, complete genome.</title>
        <authorList>
            <person name="Li Y."/>
            <person name="Wu S."/>
        </authorList>
    </citation>
    <scope>NUCLEOTIDE SEQUENCE [LARGE SCALE GENOMIC DNA]</scope>
    <source>
        <strain evidence="2 3">2W32</strain>
    </source>
</reference>
<gene>
    <name evidence="2" type="ORF">G3569_09660</name>
</gene>
<dbReference type="Proteomes" id="UP000479132">
    <property type="component" value="Unassembled WGS sequence"/>
</dbReference>
<dbReference type="SUPFAM" id="SSF47781">
    <property type="entry name" value="RuvA domain 2-like"/>
    <property type="match status" value="1"/>
</dbReference>
<dbReference type="PANTHER" id="PTHR21180:SF32">
    <property type="entry name" value="ENDONUCLEASE_EXONUCLEASE_PHOSPHATASE FAMILY DOMAIN-CONTAINING PROTEIN 1"/>
    <property type="match status" value="1"/>
</dbReference>
<dbReference type="EMBL" id="JAALLS010000011">
    <property type="protein sequence ID" value="NGP88622.1"/>
    <property type="molecule type" value="Genomic_DNA"/>
</dbReference>
<feature type="transmembrane region" description="Helical" evidence="1">
    <location>
        <begin position="20"/>
        <end position="39"/>
    </location>
</feature>
<name>A0A6M1TEL6_9BACT</name>